<dbReference type="PROSITE" id="PS50297">
    <property type="entry name" value="ANK_REP_REGION"/>
    <property type="match status" value="1"/>
</dbReference>
<keyword evidence="4 9" id="KW-1133">Transmembrane helix</keyword>
<comment type="subcellular location">
    <subcellularLocation>
        <location evidence="1">Membrane</location>
        <topology evidence="1">Multi-pass membrane protein</topology>
    </subcellularLocation>
</comment>
<evidence type="ECO:0000256" key="4">
    <source>
        <dbReference type="ARBA" id="ARBA00022989"/>
    </source>
</evidence>
<keyword evidence="5 7" id="KW-0040">ANK repeat</keyword>
<keyword evidence="6 9" id="KW-0472">Membrane</keyword>
<feature type="transmembrane region" description="Helical" evidence="9">
    <location>
        <begin position="390"/>
        <end position="417"/>
    </location>
</feature>
<proteinExistence type="predicted"/>
<evidence type="ECO:0000256" key="7">
    <source>
        <dbReference type="PROSITE-ProRule" id="PRU00023"/>
    </source>
</evidence>
<feature type="repeat" description="ANK" evidence="7">
    <location>
        <begin position="57"/>
        <end position="89"/>
    </location>
</feature>
<dbReference type="Pfam" id="PF12796">
    <property type="entry name" value="Ank_2"/>
    <property type="match status" value="1"/>
</dbReference>
<evidence type="ECO:0000256" key="1">
    <source>
        <dbReference type="ARBA" id="ARBA00004141"/>
    </source>
</evidence>
<feature type="repeat" description="ANK" evidence="7">
    <location>
        <begin position="91"/>
        <end position="113"/>
    </location>
</feature>
<dbReference type="InterPro" id="IPR026961">
    <property type="entry name" value="PGG_dom"/>
</dbReference>
<keyword evidence="3" id="KW-0677">Repeat</keyword>
<keyword evidence="2 9" id="KW-0812">Transmembrane</keyword>
<accession>A0A922G0P9</accession>
<dbReference type="PANTHER" id="PTHR24186">
    <property type="entry name" value="PROTEIN PHOSPHATASE 1 REGULATORY SUBUNIT"/>
    <property type="match status" value="1"/>
</dbReference>
<feature type="transmembrane region" description="Helical" evidence="9">
    <location>
        <begin position="429"/>
        <end position="457"/>
    </location>
</feature>
<dbReference type="Proteomes" id="UP000811246">
    <property type="component" value="Chromosome 1"/>
</dbReference>
<evidence type="ECO:0000256" key="8">
    <source>
        <dbReference type="SAM" id="MobiDB-lite"/>
    </source>
</evidence>
<comment type="caution">
    <text evidence="11">The sequence shown here is derived from an EMBL/GenBank/DDBJ whole genome shotgun (WGS) entry which is preliminary data.</text>
</comment>
<evidence type="ECO:0000313" key="11">
    <source>
        <dbReference type="EMBL" id="KAG6732694.1"/>
    </source>
</evidence>
<organism evidence="11 12">
    <name type="scientific">Carya illinoinensis</name>
    <name type="common">Pecan</name>
    <dbReference type="NCBI Taxonomy" id="32201"/>
    <lineage>
        <taxon>Eukaryota</taxon>
        <taxon>Viridiplantae</taxon>
        <taxon>Streptophyta</taxon>
        <taxon>Embryophyta</taxon>
        <taxon>Tracheophyta</taxon>
        <taxon>Spermatophyta</taxon>
        <taxon>Magnoliopsida</taxon>
        <taxon>eudicotyledons</taxon>
        <taxon>Gunneridae</taxon>
        <taxon>Pentapetalae</taxon>
        <taxon>rosids</taxon>
        <taxon>fabids</taxon>
        <taxon>Fagales</taxon>
        <taxon>Juglandaceae</taxon>
        <taxon>Carya</taxon>
    </lineage>
</organism>
<dbReference type="PROSITE" id="PS50088">
    <property type="entry name" value="ANK_REPEAT"/>
    <property type="match status" value="2"/>
</dbReference>
<feature type="region of interest" description="Disordered" evidence="8">
    <location>
        <begin position="262"/>
        <end position="342"/>
    </location>
</feature>
<evidence type="ECO:0000259" key="10">
    <source>
        <dbReference type="Pfam" id="PF13962"/>
    </source>
</evidence>
<evidence type="ECO:0000256" key="2">
    <source>
        <dbReference type="ARBA" id="ARBA00022692"/>
    </source>
</evidence>
<evidence type="ECO:0000313" key="12">
    <source>
        <dbReference type="Proteomes" id="UP000811246"/>
    </source>
</evidence>
<evidence type="ECO:0000256" key="5">
    <source>
        <dbReference type="ARBA" id="ARBA00023043"/>
    </source>
</evidence>
<gene>
    <name evidence="11" type="ORF">I3842_01G190500</name>
</gene>
<dbReference type="GO" id="GO:0005886">
    <property type="term" value="C:plasma membrane"/>
    <property type="evidence" value="ECO:0007669"/>
    <property type="project" value="TreeGrafter"/>
</dbReference>
<feature type="domain" description="PGG" evidence="10">
    <location>
        <begin position="342"/>
        <end position="456"/>
    </location>
</feature>
<dbReference type="Pfam" id="PF13962">
    <property type="entry name" value="PGG"/>
    <property type="match status" value="1"/>
</dbReference>
<dbReference type="SMART" id="SM00248">
    <property type="entry name" value="ANK"/>
    <property type="match status" value="2"/>
</dbReference>
<feature type="transmembrane region" description="Helical" evidence="9">
    <location>
        <begin position="349"/>
        <end position="370"/>
    </location>
</feature>
<reference evidence="11" key="1">
    <citation type="submission" date="2021-01" db="EMBL/GenBank/DDBJ databases">
        <authorList>
            <person name="Lovell J.T."/>
            <person name="Bentley N."/>
            <person name="Bhattarai G."/>
            <person name="Jenkins J.W."/>
            <person name="Sreedasyam A."/>
            <person name="Alarcon Y."/>
            <person name="Bock C."/>
            <person name="Boston L."/>
            <person name="Carlson J."/>
            <person name="Cervantes K."/>
            <person name="Clermont K."/>
            <person name="Krom N."/>
            <person name="Kubenka K."/>
            <person name="Mamidi S."/>
            <person name="Mattison C."/>
            <person name="Monteros M."/>
            <person name="Pisani C."/>
            <person name="Plott C."/>
            <person name="Rajasekar S."/>
            <person name="Rhein H.S."/>
            <person name="Rohla C."/>
            <person name="Song M."/>
            <person name="Hilaire R.S."/>
            <person name="Shu S."/>
            <person name="Wells L."/>
            <person name="Wang X."/>
            <person name="Webber J."/>
            <person name="Heerema R.J."/>
            <person name="Klein P."/>
            <person name="Conner P."/>
            <person name="Grauke L."/>
            <person name="Grimwood J."/>
            <person name="Schmutz J."/>
            <person name="Randall J.J."/>
        </authorList>
    </citation>
    <scope>NUCLEOTIDE SEQUENCE</scope>
    <source>
        <tissue evidence="11">Leaf</tissue>
    </source>
</reference>
<feature type="non-terminal residue" evidence="11">
    <location>
        <position position="1"/>
    </location>
</feature>
<sequence>TSDTYGSRFYSCYDFFFLSRNKSLMLSFNYEMIIWYILEVIELIQRIEGISKEADQKGWTPLHLVAHYNKIKSTMLLLEYDRDVAYMKDKDGRTALHIAAHRGHHMVMEKIISSCPDCCELVDKRGWNVLHFAADDPILDDFEAYQHIKLIIGAILENRSLGNLLNQKDTDGNTPLHYLLRRSSCWLDTNDHWHTIGKDNLFFDPRVDKMAFNNENLHAWEIALTVTDVSIQKSLDIFKEVSFTPYGRVPEVDEKIRENLKKEKKENRKKATEEEEKRNEEKKENMKKAIEEEEKRNEEEKKRKEEEERKEEEKRNEEEKKRKEEEERKKEEQERMEKEVDRKAAESHLVVAALITTVTFATSITMPGGFVGGGEKSLPAGSAILRTSAAFKAFIITDVLAMVLSSSAVFIHLFLPIMPDKFLSDAHDFLHTLAFTFLLLAMIPMVLAFITGTYAVLAHSLDVAIPACIIGLSFFPIFIFIFRRIWIEVMK</sequence>
<feature type="transmembrane region" description="Helical" evidence="9">
    <location>
        <begin position="463"/>
        <end position="482"/>
    </location>
</feature>
<dbReference type="EMBL" id="CM031825">
    <property type="protein sequence ID" value="KAG6732694.1"/>
    <property type="molecule type" value="Genomic_DNA"/>
</dbReference>
<evidence type="ECO:0000256" key="9">
    <source>
        <dbReference type="SAM" id="Phobius"/>
    </source>
</evidence>
<dbReference type="AlphaFoldDB" id="A0A922G0P9"/>
<dbReference type="InterPro" id="IPR002110">
    <property type="entry name" value="Ankyrin_rpt"/>
</dbReference>
<evidence type="ECO:0000256" key="6">
    <source>
        <dbReference type="ARBA" id="ARBA00023136"/>
    </source>
</evidence>
<dbReference type="PANTHER" id="PTHR24186:SF36">
    <property type="entry name" value="SERINE_THREONINE-PROTEIN PHOSPHATASE 6 REGULATORY ANKYRIN REPEAT SUBUNIT A-LIKE"/>
    <property type="match status" value="1"/>
</dbReference>
<protein>
    <recommendedName>
        <fullName evidence="10">PGG domain-containing protein</fullName>
    </recommendedName>
</protein>
<name>A0A922G0P9_CARIL</name>
<evidence type="ECO:0000256" key="3">
    <source>
        <dbReference type="ARBA" id="ARBA00022737"/>
    </source>
</evidence>